<name>F4RAJ5_MELLP</name>
<dbReference type="GeneID" id="18921870"/>
<protein>
    <submittedName>
        <fullName evidence="1">Uncharacterized protein</fullName>
    </submittedName>
</protein>
<dbReference type="Proteomes" id="UP000001072">
    <property type="component" value="Unassembled WGS sequence"/>
</dbReference>
<evidence type="ECO:0000313" key="2">
    <source>
        <dbReference type="Proteomes" id="UP000001072"/>
    </source>
</evidence>
<reference evidence="2" key="1">
    <citation type="journal article" date="2011" name="Proc. Natl. Acad. Sci. U.S.A.">
        <title>Obligate biotrophy features unraveled by the genomic analysis of rust fungi.</title>
        <authorList>
            <person name="Duplessis S."/>
            <person name="Cuomo C.A."/>
            <person name="Lin Y.-C."/>
            <person name="Aerts A."/>
            <person name="Tisserant E."/>
            <person name="Veneault-Fourrey C."/>
            <person name="Joly D.L."/>
            <person name="Hacquard S."/>
            <person name="Amselem J."/>
            <person name="Cantarel B.L."/>
            <person name="Chiu R."/>
            <person name="Coutinho P.M."/>
            <person name="Feau N."/>
            <person name="Field M."/>
            <person name="Frey P."/>
            <person name="Gelhaye E."/>
            <person name="Goldberg J."/>
            <person name="Grabherr M.G."/>
            <person name="Kodira C.D."/>
            <person name="Kohler A."/>
            <person name="Kuees U."/>
            <person name="Lindquist E.A."/>
            <person name="Lucas S.M."/>
            <person name="Mago R."/>
            <person name="Mauceli E."/>
            <person name="Morin E."/>
            <person name="Murat C."/>
            <person name="Pangilinan J.L."/>
            <person name="Park R."/>
            <person name="Pearson M."/>
            <person name="Quesneville H."/>
            <person name="Rouhier N."/>
            <person name="Sakthikumar S."/>
            <person name="Salamov A.A."/>
            <person name="Schmutz J."/>
            <person name="Selles B."/>
            <person name="Shapiro H."/>
            <person name="Tanguay P."/>
            <person name="Tuskan G.A."/>
            <person name="Henrissat B."/>
            <person name="Van de Peer Y."/>
            <person name="Rouze P."/>
            <person name="Ellis J.G."/>
            <person name="Dodds P.N."/>
            <person name="Schein J.E."/>
            <person name="Zhong S."/>
            <person name="Hamelin R.C."/>
            <person name="Grigoriev I.V."/>
            <person name="Szabo L.J."/>
            <person name="Martin F."/>
        </authorList>
    </citation>
    <scope>NUCLEOTIDE SEQUENCE [LARGE SCALE GENOMIC DNA]</scope>
    <source>
        <strain evidence="2">98AG31 / pathotype 3-4-7</strain>
    </source>
</reference>
<keyword evidence="2" id="KW-1185">Reference proteome</keyword>
<dbReference type="KEGG" id="mlr:MELLADRAFT_103099"/>
<dbReference type="HOGENOM" id="CLU_1069897_0_0_1"/>
<dbReference type="VEuPathDB" id="FungiDB:MELLADRAFT_103099"/>
<dbReference type="RefSeq" id="XP_007406240.1">
    <property type="nucleotide sequence ID" value="XM_007406178.1"/>
</dbReference>
<organism evidence="2">
    <name type="scientific">Melampsora larici-populina (strain 98AG31 / pathotype 3-4-7)</name>
    <name type="common">Poplar leaf rust fungus</name>
    <dbReference type="NCBI Taxonomy" id="747676"/>
    <lineage>
        <taxon>Eukaryota</taxon>
        <taxon>Fungi</taxon>
        <taxon>Dikarya</taxon>
        <taxon>Basidiomycota</taxon>
        <taxon>Pucciniomycotina</taxon>
        <taxon>Pucciniomycetes</taxon>
        <taxon>Pucciniales</taxon>
        <taxon>Melampsoraceae</taxon>
        <taxon>Melampsora</taxon>
    </lineage>
</organism>
<dbReference type="InParanoid" id="F4RAJ5"/>
<dbReference type="EMBL" id="GL883094">
    <property type="protein sequence ID" value="EGG10771.1"/>
    <property type="molecule type" value="Genomic_DNA"/>
</dbReference>
<gene>
    <name evidence="1" type="ORF">MELLADRAFT_103099</name>
</gene>
<sequence>MFIPESPGSWNITGSPCDPSVPPIEIQKSVTKCFGPHNSSSNVFLFKLASKVDKNTLHGNTPILKLANVGNKVKICAFTAWHNFYAKDHNLLITSKELLKGFYSALPNDLVGNCSFTVTMENPTKAAQASRAAKGTANVTIDVPPIKVYKDNFIWIKVIQKQPPPKASTTPILTTPMGSVKQCAAMKAYLPWCDIDKSKIEHDVKILLSRGIQSFCCFLYPEVLDAKTIASWGIVWDTAIKLIVQACKYYVYQVALKQKI</sequence>
<proteinExistence type="predicted"/>
<accession>F4RAJ5</accession>
<evidence type="ECO:0000313" key="1">
    <source>
        <dbReference type="EMBL" id="EGG10771.1"/>
    </source>
</evidence>
<dbReference type="AlphaFoldDB" id="F4RAJ5"/>